<reference evidence="1 2" key="1">
    <citation type="journal article" date="2014" name="Antonie Van Leeuwenhoek">
        <title>Hyphomonas beringensis sp. nov. and Hyphomonas chukchiensis sp. nov., isolated from surface seawater of the Bering Sea and Chukchi Sea.</title>
        <authorList>
            <person name="Li C."/>
            <person name="Lai Q."/>
            <person name="Li G."/>
            <person name="Dong C."/>
            <person name="Wang J."/>
            <person name="Liao Y."/>
            <person name="Shao Z."/>
        </authorList>
    </citation>
    <scope>NUCLEOTIDE SEQUENCE [LARGE SCALE GENOMIC DNA]</scope>
    <source>
        <strain evidence="1 2">VP2</strain>
    </source>
</reference>
<comment type="caution">
    <text evidence="1">The sequence shown here is derived from an EMBL/GenBank/DDBJ whole genome shotgun (WGS) entry which is preliminary data.</text>
</comment>
<dbReference type="PATRIC" id="fig|1280952.3.peg.3284"/>
<name>A0A059F6B3_9PROT</name>
<dbReference type="OrthoDB" id="4404538at2"/>
<dbReference type="Proteomes" id="UP000024816">
    <property type="component" value="Unassembled WGS sequence"/>
</dbReference>
<evidence type="ECO:0000313" key="1">
    <source>
        <dbReference type="EMBL" id="KCZ83890.1"/>
    </source>
</evidence>
<organism evidence="1 2">
    <name type="scientific">Hyphomonas jannaschiana VP2</name>
    <dbReference type="NCBI Taxonomy" id="1280952"/>
    <lineage>
        <taxon>Bacteria</taxon>
        <taxon>Pseudomonadati</taxon>
        <taxon>Pseudomonadota</taxon>
        <taxon>Alphaproteobacteria</taxon>
        <taxon>Hyphomonadales</taxon>
        <taxon>Hyphomonadaceae</taxon>
        <taxon>Hyphomonas</taxon>
    </lineage>
</organism>
<accession>A0A059F6B3</accession>
<sequence>MSAEAQLRAMVEQPWRCSNCEQLHHGLFDLACFAPDYWKEEEVYEPNASLRLDGDFLSEDFCVLGGEYFFVRCVALIPVVGMKETFGFGVWSSLSRTNFEKYIEKFDTGFDVDQGPWFGWLSNRLKNYPDTLALPCDVYPQPKRKRPHLVVTGYEHPLALDIRDGMAPEKLLEIYEANGHCPERPAEKPSSHGWRGLFGLRK</sequence>
<dbReference type="Pfam" id="PF09965">
    <property type="entry name" value="DUF2199"/>
    <property type="match status" value="1"/>
</dbReference>
<dbReference type="InterPro" id="IPR018697">
    <property type="entry name" value="DUF2199"/>
</dbReference>
<dbReference type="EMBL" id="ARYJ01000016">
    <property type="protein sequence ID" value="KCZ83890.1"/>
    <property type="molecule type" value="Genomic_DNA"/>
</dbReference>
<dbReference type="STRING" id="1280952.HJA_16405"/>
<proteinExistence type="predicted"/>
<protein>
    <recommendedName>
        <fullName evidence="3">DUF2199 domain-containing protein</fullName>
    </recommendedName>
</protein>
<gene>
    <name evidence="1" type="ORF">HJA_16405</name>
</gene>
<evidence type="ECO:0000313" key="2">
    <source>
        <dbReference type="Proteomes" id="UP000024816"/>
    </source>
</evidence>
<dbReference type="eggNOG" id="COG4899">
    <property type="taxonomic scope" value="Bacteria"/>
</dbReference>
<dbReference type="AlphaFoldDB" id="A0A059F6B3"/>
<keyword evidence="2" id="KW-1185">Reference proteome</keyword>
<evidence type="ECO:0008006" key="3">
    <source>
        <dbReference type="Google" id="ProtNLM"/>
    </source>
</evidence>